<reference evidence="1 2" key="1">
    <citation type="submission" date="2015-07" db="EMBL/GenBank/DDBJ databases">
        <title>The genome of Dufourea novaeangliae.</title>
        <authorList>
            <person name="Pan H."/>
            <person name="Kapheim K."/>
        </authorList>
    </citation>
    <scope>NUCLEOTIDE SEQUENCE [LARGE SCALE GENOMIC DNA]</scope>
    <source>
        <strain evidence="1">0120121106</strain>
        <tissue evidence="1">Whole body</tissue>
    </source>
</reference>
<protein>
    <submittedName>
        <fullName evidence="1">Uncharacterized protein</fullName>
    </submittedName>
</protein>
<gene>
    <name evidence="1" type="ORF">WN55_04027</name>
</gene>
<keyword evidence="2" id="KW-1185">Reference proteome</keyword>
<name>A0A154PKU0_DUFNO</name>
<dbReference type="EMBL" id="KQ434948">
    <property type="protein sequence ID" value="KZC12489.1"/>
    <property type="molecule type" value="Genomic_DNA"/>
</dbReference>
<organism evidence="1 2">
    <name type="scientific">Dufourea novaeangliae</name>
    <name type="common">Sweat bee</name>
    <dbReference type="NCBI Taxonomy" id="178035"/>
    <lineage>
        <taxon>Eukaryota</taxon>
        <taxon>Metazoa</taxon>
        <taxon>Ecdysozoa</taxon>
        <taxon>Arthropoda</taxon>
        <taxon>Hexapoda</taxon>
        <taxon>Insecta</taxon>
        <taxon>Pterygota</taxon>
        <taxon>Neoptera</taxon>
        <taxon>Endopterygota</taxon>
        <taxon>Hymenoptera</taxon>
        <taxon>Apocrita</taxon>
        <taxon>Aculeata</taxon>
        <taxon>Apoidea</taxon>
        <taxon>Anthophila</taxon>
        <taxon>Halictidae</taxon>
        <taxon>Rophitinae</taxon>
        <taxon>Dufourea</taxon>
    </lineage>
</organism>
<evidence type="ECO:0000313" key="1">
    <source>
        <dbReference type="EMBL" id="KZC12489.1"/>
    </source>
</evidence>
<dbReference type="Proteomes" id="UP000076502">
    <property type="component" value="Unassembled WGS sequence"/>
</dbReference>
<evidence type="ECO:0000313" key="2">
    <source>
        <dbReference type="Proteomes" id="UP000076502"/>
    </source>
</evidence>
<proteinExistence type="predicted"/>
<dbReference type="AlphaFoldDB" id="A0A154PKU0"/>
<sequence length="62" mass="7279">MELSLIHEYGAAWTFAINVIGDNAHFNTSLNRDDYNKTFLDSYPIKDYKKKSCYSKTVWLQL</sequence>
<accession>A0A154PKU0</accession>